<feature type="transmembrane region" description="Helical" evidence="1">
    <location>
        <begin position="318"/>
        <end position="336"/>
    </location>
</feature>
<evidence type="ECO:0000313" key="3">
    <source>
        <dbReference type="EMBL" id="MDW0113681.1"/>
    </source>
</evidence>
<dbReference type="GO" id="GO:0052621">
    <property type="term" value="F:diguanylate cyclase activity"/>
    <property type="evidence" value="ECO:0007669"/>
    <property type="project" value="UniProtKB-EC"/>
</dbReference>
<name>A0ABU4G9U6_9BACL</name>
<keyword evidence="3" id="KW-0808">Transferase</keyword>
<dbReference type="SUPFAM" id="SSF55073">
    <property type="entry name" value="Nucleotide cyclase"/>
    <property type="match status" value="1"/>
</dbReference>
<dbReference type="EMBL" id="JAUBDI010000009">
    <property type="protein sequence ID" value="MDW0113681.1"/>
    <property type="molecule type" value="Genomic_DNA"/>
</dbReference>
<feature type="transmembrane region" description="Helical" evidence="1">
    <location>
        <begin position="348"/>
        <end position="368"/>
    </location>
</feature>
<dbReference type="InterPro" id="IPR043128">
    <property type="entry name" value="Rev_trsase/Diguanyl_cyclase"/>
</dbReference>
<dbReference type="Gene3D" id="2.60.40.2380">
    <property type="match status" value="1"/>
</dbReference>
<evidence type="ECO:0000259" key="2">
    <source>
        <dbReference type="PROSITE" id="PS50887"/>
    </source>
</evidence>
<protein>
    <submittedName>
        <fullName evidence="3">Diguanylate cyclase</fullName>
        <ecNumber evidence="3">2.7.7.65</ecNumber>
    </submittedName>
</protein>
<dbReference type="Gene3D" id="3.30.70.270">
    <property type="match status" value="1"/>
</dbReference>
<keyword evidence="1" id="KW-0472">Membrane</keyword>
<reference evidence="3 4" key="1">
    <citation type="submission" date="2023-06" db="EMBL/GenBank/DDBJ databases">
        <title>Sporosarcina sp. nov., isolated from Korean traditional fermented seafood 'Jeotgal'.</title>
        <authorList>
            <person name="Yang A.I."/>
            <person name="Shin N.-R."/>
        </authorList>
    </citation>
    <scope>NUCLEOTIDE SEQUENCE [LARGE SCALE GENOMIC DNA]</scope>
    <source>
        <strain evidence="3 4">KCTC13119</strain>
    </source>
</reference>
<feature type="transmembrane region" description="Helical" evidence="1">
    <location>
        <begin position="380"/>
        <end position="400"/>
    </location>
</feature>
<dbReference type="InterPro" id="IPR050469">
    <property type="entry name" value="Diguanylate_Cyclase"/>
</dbReference>
<keyword evidence="4" id="KW-1185">Reference proteome</keyword>
<sequence length="595" mass="68481">MRKTKLIHTTTRRLTFIVLIVGVIFSFYSLLTNPTSRSSSSLKLGPYYEIFRDSSASLTIDDLLTDDYHSSFTASTDNYLNFWHTDDVVWLRLQADELLLEHDKSYWLELIDKLESITMYLVNEDGSYEIQTGGFSNLENRPIHFRSILFTIDNPSTVSEIYLRLEGSLPLTVISSLYTTNEFIQKIISYKFFTGAFYGFLTALSIYNLFLYFSLREKAYLFYVCYMWSFMVFQATMNTFDIELLGQLVPEWFFTRSLVLSCNLLVLFMILFGREFLELKKNLPKFYRLLTIALWLNILLFVAAILTPNVSMINDVTTVFTMIVLVLLWISGFQLLRKGLKSARFYMIGWTILLSSIVVQGLGFLGIIPLHPRIYEDVPAIGAIFEALFLSLALGDKISIIKSENERMQQALTETLEDKVLERTQQLEKAKRELEYLANTDRLTQLANRFRLDSMMDVAFKRAANDNQPLSIILLDIDKFKTVNDTYGHQVGDAILIETAKLLTRIQREKDVIGRWGGEEFLIICQETTEGEALQLSEKIRSLMEQHAFPINEPLTGSFGIASYLPGDTVHTLISRCDKALYQAKLNGRNRVEVF</sequence>
<dbReference type="InterPro" id="IPR029787">
    <property type="entry name" value="Nucleotide_cyclase"/>
</dbReference>
<comment type="caution">
    <text evidence="3">The sequence shown here is derived from an EMBL/GenBank/DDBJ whole genome shotgun (WGS) entry which is preliminary data.</text>
</comment>
<dbReference type="InterPro" id="IPR011622">
    <property type="entry name" value="7TMR_DISM_rcpt_extracell_dom2"/>
</dbReference>
<dbReference type="Pfam" id="PF07696">
    <property type="entry name" value="7TMR-DISMED2"/>
    <property type="match status" value="1"/>
</dbReference>
<gene>
    <name evidence="3" type="ORF">QT711_10815</name>
</gene>
<dbReference type="InterPro" id="IPR000160">
    <property type="entry name" value="GGDEF_dom"/>
</dbReference>
<dbReference type="Pfam" id="PF00990">
    <property type="entry name" value="GGDEF"/>
    <property type="match status" value="1"/>
</dbReference>
<dbReference type="PANTHER" id="PTHR45138:SF9">
    <property type="entry name" value="DIGUANYLATE CYCLASE DGCM-RELATED"/>
    <property type="match status" value="1"/>
</dbReference>
<dbReference type="PANTHER" id="PTHR45138">
    <property type="entry name" value="REGULATORY COMPONENTS OF SENSORY TRANSDUCTION SYSTEM"/>
    <property type="match status" value="1"/>
</dbReference>
<dbReference type="InterPro" id="IPR011623">
    <property type="entry name" value="7TMR_DISM_rcpt_extracell_dom1"/>
</dbReference>
<feature type="domain" description="GGDEF" evidence="2">
    <location>
        <begin position="468"/>
        <end position="595"/>
    </location>
</feature>
<dbReference type="EC" id="2.7.7.65" evidence="3"/>
<proteinExistence type="predicted"/>
<feature type="transmembrane region" description="Helical" evidence="1">
    <location>
        <begin position="252"/>
        <end position="274"/>
    </location>
</feature>
<dbReference type="RefSeq" id="WP_317944174.1">
    <property type="nucleotide sequence ID" value="NZ_JAUBDI010000009.1"/>
</dbReference>
<evidence type="ECO:0000313" key="4">
    <source>
        <dbReference type="Proteomes" id="UP001282284"/>
    </source>
</evidence>
<feature type="transmembrane region" description="Helical" evidence="1">
    <location>
        <begin position="220"/>
        <end position="240"/>
    </location>
</feature>
<dbReference type="NCBIfam" id="TIGR00254">
    <property type="entry name" value="GGDEF"/>
    <property type="match status" value="1"/>
</dbReference>
<dbReference type="SMART" id="SM00267">
    <property type="entry name" value="GGDEF"/>
    <property type="match status" value="1"/>
</dbReference>
<dbReference type="Pfam" id="PF07695">
    <property type="entry name" value="7TMR-DISM_7TM"/>
    <property type="match status" value="1"/>
</dbReference>
<keyword evidence="1" id="KW-0812">Transmembrane</keyword>
<organism evidence="3 4">
    <name type="scientific">Sporosarcina saromensis</name>
    <dbReference type="NCBI Taxonomy" id="359365"/>
    <lineage>
        <taxon>Bacteria</taxon>
        <taxon>Bacillati</taxon>
        <taxon>Bacillota</taxon>
        <taxon>Bacilli</taxon>
        <taxon>Bacillales</taxon>
        <taxon>Caryophanaceae</taxon>
        <taxon>Sporosarcina</taxon>
    </lineage>
</organism>
<accession>A0ABU4G9U6</accession>
<dbReference type="PROSITE" id="PS50887">
    <property type="entry name" value="GGDEF"/>
    <property type="match status" value="1"/>
</dbReference>
<feature type="transmembrane region" description="Helical" evidence="1">
    <location>
        <begin position="192"/>
        <end position="213"/>
    </location>
</feature>
<keyword evidence="3" id="KW-0548">Nucleotidyltransferase</keyword>
<evidence type="ECO:0000256" key="1">
    <source>
        <dbReference type="SAM" id="Phobius"/>
    </source>
</evidence>
<keyword evidence="1" id="KW-1133">Transmembrane helix</keyword>
<dbReference type="Proteomes" id="UP001282284">
    <property type="component" value="Unassembled WGS sequence"/>
</dbReference>
<feature type="transmembrane region" description="Helical" evidence="1">
    <location>
        <begin position="286"/>
        <end position="306"/>
    </location>
</feature>
<dbReference type="CDD" id="cd01949">
    <property type="entry name" value="GGDEF"/>
    <property type="match status" value="1"/>
</dbReference>
<feature type="transmembrane region" description="Helical" evidence="1">
    <location>
        <begin position="12"/>
        <end position="31"/>
    </location>
</feature>